<sequence>MGYETVRKPKIEISEASTDQQQLERSHQRDTAKSRETEIRQSQLEMPYKRKSVNSGKPGIELLKSIIADSNQGQLEIPYERKSDDSDKSGIKGETEKELLRELVNQNRETQQEQGASDAFFEGFTATVDAAVNPKKLVSAFVDGLASFFSGGMAEGEMAQSEADMHAFTQEKQNQLGLDLQDRTRDMLVKAYDNQPLDREKRQEVIEEKVLSDREANKDLEKAFVVLQPIIREKAPDNIHIQGDVYGLVVGDHNKVHLTFQEFLKDGGGSPKMKPGASSMKRVKDIRRRTRQDILKRKSHQSLS</sequence>
<evidence type="ECO:0000313" key="3">
    <source>
        <dbReference type="Proteomes" id="UP000597444"/>
    </source>
</evidence>
<feature type="region of interest" description="Disordered" evidence="1">
    <location>
        <begin position="267"/>
        <end position="304"/>
    </location>
</feature>
<comment type="caution">
    <text evidence="2">The sequence shown here is derived from an EMBL/GenBank/DDBJ whole genome shotgun (WGS) entry which is preliminary data.</text>
</comment>
<reference evidence="2" key="1">
    <citation type="submission" date="2020-10" db="EMBL/GenBank/DDBJ databases">
        <title>Taxonomic study of unclassified bacteria belonging to the class Ktedonobacteria.</title>
        <authorList>
            <person name="Yabe S."/>
            <person name="Wang C.M."/>
            <person name="Zheng Y."/>
            <person name="Sakai Y."/>
            <person name="Cavaletti L."/>
            <person name="Monciardini P."/>
            <person name="Donadio S."/>
        </authorList>
    </citation>
    <scope>NUCLEOTIDE SEQUENCE</scope>
    <source>
        <strain evidence="2">ID150040</strain>
    </source>
</reference>
<dbReference type="AlphaFoldDB" id="A0A8J3IQB2"/>
<feature type="compositionally biased region" description="Basic and acidic residues" evidence="1">
    <location>
        <begin position="1"/>
        <end position="13"/>
    </location>
</feature>
<name>A0A8J3IQB2_9CHLR</name>
<dbReference type="Proteomes" id="UP000597444">
    <property type="component" value="Unassembled WGS sequence"/>
</dbReference>
<protein>
    <submittedName>
        <fullName evidence="2">Uncharacterized protein</fullName>
    </submittedName>
</protein>
<accession>A0A8J3IQB2</accession>
<dbReference type="RefSeq" id="WP_220209493.1">
    <property type="nucleotide sequence ID" value="NZ_BNJK01000002.1"/>
</dbReference>
<dbReference type="EMBL" id="BNJK01000002">
    <property type="protein sequence ID" value="GHO98801.1"/>
    <property type="molecule type" value="Genomic_DNA"/>
</dbReference>
<proteinExistence type="predicted"/>
<evidence type="ECO:0000256" key="1">
    <source>
        <dbReference type="SAM" id="MobiDB-lite"/>
    </source>
</evidence>
<organism evidence="2 3">
    <name type="scientific">Reticulibacter mediterranei</name>
    <dbReference type="NCBI Taxonomy" id="2778369"/>
    <lineage>
        <taxon>Bacteria</taxon>
        <taxon>Bacillati</taxon>
        <taxon>Chloroflexota</taxon>
        <taxon>Ktedonobacteria</taxon>
        <taxon>Ktedonobacterales</taxon>
        <taxon>Reticulibacteraceae</taxon>
        <taxon>Reticulibacter</taxon>
    </lineage>
</organism>
<gene>
    <name evidence="2" type="ORF">KSF_088490</name>
</gene>
<keyword evidence="3" id="KW-1185">Reference proteome</keyword>
<feature type="compositionally biased region" description="Basic and acidic residues" evidence="1">
    <location>
        <begin position="22"/>
        <end position="39"/>
    </location>
</feature>
<evidence type="ECO:0000313" key="2">
    <source>
        <dbReference type="EMBL" id="GHO98801.1"/>
    </source>
</evidence>
<feature type="region of interest" description="Disordered" evidence="1">
    <location>
        <begin position="1"/>
        <end position="56"/>
    </location>
</feature>